<protein>
    <submittedName>
        <fullName evidence="2">Uncharacterized protein</fullName>
    </submittedName>
</protein>
<feature type="compositionally biased region" description="Polar residues" evidence="1">
    <location>
        <begin position="24"/>
        <end position="40"/>
    </location>
</feature>
<name>A0A382EZV5_9ZZZZ</name>
<feature type="region of interest" description="Disordered" evidence="1">
    <location>
        <begin position="21"/>
        <end position="40"/>
    </location>
</feature>
<accession>A0A382EZV5</accession>
<evidence type="ECO:0000256" key="1">
    <source>
        <dbReference type="SAM" id="MobiDB-lite"/>
    </source>
</evidence>
<dbReference type="EMBL" id="UINC01046901">
    <property type="protein sequence ID" value="SVB55493.1"/>
    <property type="molecule type" value="Genomic_DNA"/>
</dbReference>
<reference evidence="2" key="1">
    <citation type="submission" date="2018-05" db="EMBL/GenBank/DDBJ databases">
        <authorList>
            <person name="Lanie J.A."/>
            <person name="Ng W.-L."/>
            <person name="Kazmierczak K.M."/>
            <person name="Andrzejewski T.M."/>
            <person name="Davidsen T.M."/>
            <person name="Wayne K.J."/>
            <person name="Tettelin H."/>
            <person name="Glass J.I."/>
            <person name="Rusch D."/>
            <person name="Podicherti R."/>
            <person name="Tsui H.-C.T."/>
            <person name="Winkler M.E."/>
        </authorList>
    </citation>
    <scope>NUCLEOTIDE SEQUENCE</scope>
</reference>
<evidence type="ECO:0000313" key="2">
    <source>
        <dbReference type="EMBL" id="SVB55493.1"/>
    </source>
</evidence>
<dbReference type="AlphaFoldDB" id="A0A382EZV5"/>
<organism evidence="2">
    <name type="scientific">marine metagenome</name>
    <dbReference type="NCBI Taxonomy" id="408172"/>
    <lineage>
        <taxon>unclassified sequences</taxon>
        <taxon>metagenomes</taxon>
        <taxon>ecological metagenomes</taxon>
    </lineage>
</organism>
<proteinExistence type="predicted"/>
<dbReference type="PROSITE" id="PS51257">
    <property type="entry name" value="PROKAR_LIPOPROTEIN"/>
    <property type="match status" value="1"/>
</dbReference>
<feature type="non-terminal residue" evidence="2">
    <location>
        <position position="40"/>
    </location>
</feature>
<gene>
    <name evidence="2" type="ORF">METZ01_LOCUS208347</name>
</gene>
<sequence length="40" mass="4413">MKKTLLLIIPLFFLFVGCEDEQDTTPPTVSISSPDTGQMV</sequence>